<proteinExistence type="inferred from homology"/>
<feature type="binding site" evidence="7">
    <location>
        <position position="74"/>
    </location>
    <ligand>
        <name>substrate</name>
    </ligand>
</feature>
<dbReference type="Pfam" id="PF01262">
    <property type="entry name" value="AlaDh_PNT_C"/>
    <property type="match status" value="1"/>
</dbReference>
<dbReference type="SMART" id="SM01002">
    <property type="entry name" value="AlaDh_PNT_C"/>
    <property type="match status" value="1"/>
</dbReference>
<feature type="binding site" evidence="8">
    <location>
        <begin position="266"/>
        <end position="269"/>
    </location>
    <ligand>
        <name>NAD(+)</name>
        <dbReference type="ChEBI" id="CHEBI:57540"/>
    </ligand>
</feature>
<dbReference type="PANTHER" id="PTHR42795">
    <property type="entry name" value="ALANINE DEHYDROGENASE"/>
    <property type="match status" value="1"/>
</dbReference>
<dbReference type="GO" id="GO:0005886">
    <property type="term" value="C:plasma membrane"/>
    <property type="evidence" value="ECO:0007669"/>
    <property type="project" value="TreeGrafter"/>
</dbReference>
<dbReference type="SUPFAM" id="SSF52283">
    <property type="entry name" value="Formate/glycerate dehydrogenase catalytic domain-like"/>
    <property type="match status" value="1"/>
</dbReference>
<feature type="domain" description="Alanine dehydrogenase/pyridine nucleotide transhydrogenase NAD(H)-binding" evidence="9">
    <location>
        <begin position="148"/>
        <end position="296"/>
    </location>
</feature>
<evidence type="ECO:0000256" key="6">
    <source>
        <dbReference type="PIRSR" id="PIRSR000183-1"/>
    </source>
</evidence>
<evidence type="ECO:0000256" key="3">
    <source>
        <dbReference type="ARBA" id="ARBA00023002"/>
    </source>
</evidence>
<keyword evidence="4 5" id="KW-0520">NAD</keyword>
<feature type="binding site" evidence="8">
    <location>
        <position position="197"/>
    </location>
    <ligand>
        <name>NAD(+)</name>
        <dbReference type="ChEBI" id="CHEBI:57540"/>
    </ligand>
</feature>
<dbReference type="PIRSF" id="PIRSF000183">
    <property type="entry name" value="Alanine_dh"/>
    <property type="match status" value="1"/>
</dbReference>
<evidence type="ECO:0000256" key="2">
    <source>
        <dbReference type="ARBA" id="ARBA00012897"/>
    </source>
</evidence>
<gene>
    <name evidence="11" type="ORF">Deia_01149</name>
</gene>
<dbReference type="InterPro" id="IPR008141">
    <property type="entry name" value="Ala_DH"/>
</dbReference>
<dbReference type="InterPro" id="IPR008143">
    <property type="entry name" value="Ala_DH/PNT_CS2"/>
</dbReference>
<evidence type="ECO:0000259" key="10">
    <source>
        <dbReference type="SMART" id="SM01003"/>
    </source>
</evidence>
<evidence type="ECO:0000256" key="8">
    <source>
        <dbReference type="PIRSR" id="PIRSR000183-3"/>
    </source>
</evidence>
<dbReference type="RefSeq" id="WP_146821435.1">
    <property type="nucleotide sequence ID" value="NZ_CP029077.1"/>
</dbReference>
<dbReference type="SMART" id="SM01003">
    <property type="entry name" value="AlaDh_PNT_N"/>
    <property type="match status" value="1"/>
</dbReference>
<dbReference type="PANTHER" id="PTHR42795:SF1">
    <property type="entry name" value="ALANINE DEHYDROGENASE"/>
    <property type="match status" value="1"/>
</dbReference>
<comment type="similarity">
    <text evidence="1 5">Belongs to the AlaDH/PNT family.</text>
</comment>
<organism evidence="11 12">
    <name type="scientific">Candidatus Deianiraea vastatrix</name>
    <dbReference type="NCBI Taxonomy" id="2163644"/>
    <lineage>
        <taxon>Bacteria</taxon>
        <taxon>Pseudomonadati</taxon>
        <taxon>Pseudomonadota</taxon>
        <taxon>Alphaproteobacteria</taxon>
        <taxon>Rickettsiales</taxon>
        <taxon>Candidatus Deianiraeaceae</taxon>
        <taxon>Candidatus Deianiraea</taxon>
    </lineage>
</organism>
<dbReference type="NCBIfam" id="TIGR00518">
    <property type="entry name" value="alaDH"/>
    <property type="match status" value="1"/>
</dbReference>
<keyword evidence="8" id="KW-0547">Nucleotide-binding</keyword>
<dbReference type="Gene3D" id="3.40.50.720">
    <property type="entry name" value="NAD(P)-binding Rossmann-like Domain"/>
    <property type="match status" value="2"/>
</dbReference>
<protein>
    <recommendedName>
        <fullName evidence="2 5">Alanine dehydrogenase</fullName>
        <ecNumber evidence="2 5">1.4.1.1</ecNumber>
    </recommendedName>
</protein>
<evidence type="ECO:0000259" key="9">
    <source>
        <dbReference type="SMART" id="SM01002"/>
    </source>
</evidence>
<name>A0A5B8XF35_9RICK</name>
<dbReference type="GO" id="GO:0000166">
    <property type="term" value="F:nucleotide binding"/>
    <property type="evidence" value="ECO:0007669"/>
    <property type="project" value="UniProtKB-KW"/>
</dbReference>
<dbReference type="GO" id="GO:0000286">
    <property type="term" value="F:alanine dehydrogenase activity"/>
    <property type="evidence" value="ECO:0007669"/>
    <property type="project" value="UniProtKB-UniRule"/>
</dbReference>
<dbReference type="EC" id="1.4.1.1" evidence="2 5"/>
<feature type="binding site" evidence="8">
    <location>
        <position position="219"/>
    </location>
    <ligand>
        <name>NAD(+)</name>
        <dbReference type="ChEBI" id="CHEBI:57540"/>
    </ligand>
</feature>
<feature type="active site" description="Proton donor/acceptor" evidence="6">
    <location>
        <position position="269"/>
    </location>
</feature>
<reference evidence="11 12" key="1">
    <citation type="journal article" date="2019" name="ISME J.">
        <title>Deianiraea, an extracellular bacterium associated with the ciliate Paramecium, suggests an alternative scenario for the evolution of Rickettsiales.</title>
        <authorList>
            <person name="Castelli M."/>
            <person name="Sabaneyeva E."/>
            <person name="Lanzoni O."/>
            <person name="Lebedeva N."/>
            <person name="Floriano A.M."/>
            <person name="Gaiarsa S."/>
            <person name="Benken K."/>
            <person name="Modeo L."/>
            <person name="Bandi C."/>
            <person name="Potekhin A."/>
            <person name="Sassera D."/>
            <person name="Petroni G."/>
        </authorList>
    </citation>
    <scope>NUCLEOTIDE SEQUENCE [LARGE SCALE GENOMIC DNA]</scope>
    <source>
        <strain evidence="11">CyL4-1</strain>
    </source>
</reference>
<dbReference type="FunFam" id="3.40.50.720:FF:000049">
    <property type="entry name" value="Alanine dehydrogenase"/>
    <property type="match status" value="1"/>
</dbReference>
<evidence type="ECO:0000256" key="4">
    <source>
        <dbReference type="ARBA" id="ARBA00023027"/>
    </source>
</evidence>
<dbReference type="AlphaFoldDB" id="A0A5B8XF35"/>
<feature type="binding site" evidence="8">
    <location>
        <position position="133"/>
    </location>
    <ligand>
        <name>NAD(+)</name>
        <dbReference type="ChEBI" id="CHEBI:57540"/>
    </ligand>
</feature>
<feature type="binding site" evidence="8">
    <location>
        <begin position="238"/>
        <end position="239"/>
    </location>
    <ligand>
        <name>NAD(+)</name>
        <dbReference type="ChEBI" id="CHEBI:57540"/>
    </ligand>
</feature>
<feature type="active site" description="Proton donor/acceptor" evidence="6">
    <location>
        <position position="95"/>
    </location>
</feature>
<dbReference type="EMBL" id="CP029077">
    <property type="protein sequence ID" value="QED23928.1"/>
    <property type="molecule type" value="Genomic_DNA"/>
</dbReference>
<feature type="binding site" evidence="7">
    <location>
        <position position="15"/>
    </location>
    <ligand>
        <name>substrate</name>
    </ligand>
</feature>
<dbReference type="Pfam" id="PF05222">
    <property type="entry name" value="AlaDh_PNT_N"/>
    <property type="match status" value="1"/>
</dbReference>
<dbReference type="Proteomes" id="UP000321934">
    <property type="component" value="Chromosome"/>
</dbReference>
<accession>A0A5B8XF35</accession>
<dbReference type="CDD" id="cd05305">
    <property type="entry name" value="L-AlaDH"/>
    <property type="match status" value="1"/>
</dbReference>
<dbReference type="OrthoDB" id="9804592at2"/>
<dbReference type="InterPro" id="IPR007886">
    <property type="entry name" value="AlaDH/PNT_N"/>
</dbReference>
<evidence type="ECO:0000256" key="7">
    <source>
        <dbReference type="PIRSR" id="PIRSR000183-2"/>
    </source>
</evidence>
<dbReference type="GO" id="GO:0042853">
    <property type="term" value="P:L-alanine catabolic process"/>
    <property type="evidence" value="ECO:0007669"/>
    <property type="project" value="InterPro"/>
</dbReference>
<feature type="binding site" evidence="8">
    <location>
        <position position="202"/>
    </location>
    <ligand>
        <name>NAD(+)</name>
        <dbReference type="ChEBI" id="CHEBI:57540"/>
    </ligand>
</feature>
<sequence>MIIGLAKEIKKGEYRVAMSPMGVAEIVNAGHDFLVEKDAGVQIGIANAEYEKVGAKIVTRKKLVDNAEMIVKVKELQVEEFNMLGQGQILFSYLHLAPDLAQTKALLKNKVTGVAFETVTARDGSLPLLTPMSEVAGKMAIQQGAYFLTKPQGGSGVLLGGVPGTQKGNVVIIGGGVVGTNAAKIAIGMGANVTIVDKSLPRLRYLEEIFAGRLTVAYSTDGLIQELIQTADIVVGAVLIPGASAPRVITKKMLKTMKPGSVLVDVAIDQGGCFETSKATFHFDPVYTVDGIIHYCVSNIPGAVAQTSSKALEAAILPYVKTIANKGIVQAALDDTGILNGLNTLDGKIVFKAIADGFGMKYHDPIKLLKQY</sequence>
<evidence type="ECO:0000313" key="12">
    <source>
        <dbReference type="Proteomes" id="UP000321934"/>
    </source>
</evidence>
<comment type="catalytic activity">
    <reaction evidence="5">
        <text>L-alanine + NAD(+) + H2O = pyruvate + NH4(+) + NADH + H(+)</text>
        <dbReference type="Rhea" id="RHEA:18405"/>
        <dbReference type="ChEBI" id="CHEBI:15361"/>
        <dbReference type="ChEBI" id="CHEBI:15377"/>
        <dbReference type="ChEBI" id="CHEBI:15378"/>
        <dbReference type="ChEBI" id="CHEBI:28938"/>
        <dbReference type="ChEBI" id="CHEBI:57540"/>
        <dbReference type="ChEBI" id="CHEBI:57945"/>
        <dbReference type="ChEBI" id="CHEBI:57972"/>
        <dbReference type="EC" id="1.4.1.1"/>
    </reaction>
</comment>
<keyword evidence="12" id="KW-1185">Reference proteome</keyword>
<feature type="domain" description="Alanine dehydrogenase/pyridine nucleotide transhydrogenase N-terminal" evidence="10">
    <location>
        <begin position="4"/>
        <end position="136"/>
    </location>
</feature>
<evidence type="ECO:0000256" key="5">
    <source>
        <dbReference type="PIRNR" id="PIRNR000183"/>
    </source>
</evidence>
<keyword evidence="3 5" id="KW-0560">Oxidoreductase</keyword>
<evidence type="ECO:0000313" key="11">
    <source>
        <dbReference type="EMBL" id="QED23928.1"/>
    </source>
</evidence>
<dbReference type="InterPro" id="IPR036291">
    <property type="entry name" value="NAD(P)-bd_dom_sf"/>
</dbReference>
<dbReference type="SUPFAM" id="SSF51735">
    <property type="entry name" value="NAD(P)-binding Rossmann-fold domains"/>
    <property type="match status" value="1"/>
</dbReference>
<dbReference type="PROSITE" id="PS00837">
    <property type="entry name" value="ALADH_PNT_2"/>
    <property type="match status" value="1"/>
</dbReference>
<dbReference type="InterPro" id="IPR007698">
    <property type="entry name" value="AlaDH/PNT_NAD(H)-bd"/>
</dbReference>
<evidence type="ECO:0000256" key="1">
    <source>
        <dbReference type="ARBA" id="ARBA00005689"/>
    </source>
</evidence>